<dbReference type="PANTHER" id="PTHR37753:SF1">
    <property type="entry name" value="OS01G0940600 PROTEIN"/>
    <property type="match status" value="1"/>
</dbReference>
<reference evidence="3" key="1">
    <citation type="submission" date="2023-10" db="EMBL/GenBank/DDBJ databases">
        <title>Chromosome-level genome of the transformable northern wattle, Acacia crassicarpa.</title>
        <authorList>
            <person name="Massaro I."/>
            <person name="Sinha N.R."/>
            <person name="Poethig S."/>
            <person name="Leichty A.R."/>
        </authorList>
    </citation>
    <scope>NUCLEOTIDE SEQUENCE</scope>
    <source>
        <strain evidence="3">Acra3RX</strain>
        <tissue evidence="3">Leaf</tissue>
    </source>
</reference>
<dbReference type="PANTHER" id="PTHR37753">
    <property type="entry name" value="OS01G0940600 PROTEIN"/>
    <property type="match status" value="1"/>
</dbReference>
<dbReference type="EMBL" id="JAWXYG010000001">
    <property type="protein sequence ID" value="KAK4285432.1"/>
    <property type="molecule type" value="Genomic_DNA"/>
</dbReference>
<keyword evidence="2" id="KW-0812">Transmembrane</keyword>
<gene>
    <name evidence="3" type="ORF">QN277_002129</name>
</gene>
<keyword evidence="2" id="KW-0472">Membrane</keyword>
<dbReference type="AlphaFoldDB" id="A0AAE1N9S7"/>
<organism evidence="3 4">
    <name type="scientific">Acacia crassicarpa</name>
    <name type="common">northern wattle</name>
    <dbReference type="NCBI Taxonomy" id="499986"/>
    <lineage>
        <taxon>Eukaryota</taxon>
        <taxon>Viridiplantae</taxon>
        <taxon>Streptophyta</taxon>
        <taxon>Embryophyta</taxon>
        <taxon>Tracheophyta</taxon>
        <taxon>Spermatophyta</taxon>
        <taxon>Magnoliopsida</taxon>
        <taxon>eudicotyledons</taxon>
        <taxon>Gunneridae</taxon>
        <taxon>Pentapetalae</taxon>
        <taxon>rosids</taxon>
        <taxon>fabids</taxon>
        <taxon>Fabales</taxon>
        <taxon>Fabaceae</taxon>
        <taxon>Caesalpinioideae</taxon>
        <taxon>mimosoid clade</taxon>
        <taxon>Acacieae</taxon>
        <taxon>Acacia</taxon>
    </lineage>
</organism>
<feature type="region of interest" description="Disordered" evidence="1">
    <location>
        <begin position="102"/>
        <end position="133"/>
    </location>
</feature>
<feature type="compositionally biased region" description="Acidic residues" evidence="1">
    <location>
        <begin position="103"/>
        <end position="112"/>
    </location>
</feature>
<comment type="caution">
    <text evidence="3">The sequence shown here is derived from an EMBL/GenBank/DDBJ whole genome shotgun (WGS) entry which is preliminary data.</text>
</comment>
<protein>
    <recommendedName>
        <fullName evidence="5">High chlorophyll fluorescence 153</fullName>
    </recommendedName>
</protein>
<feature type="transmembrane region" description="Helical" evidence="2">
    <location>
        <begin position="61"/>
        <end position="80"/>
    </location>
</feature>
<evidence type="ECO:0000256" key="1">
    <source>
        <dbReference type="SAM" id="MobiDB-lite"/>
    </source>
</evidence>
<evidence type="ECO:0000313" key="3">
    <source>
        <dbReference type="EMBL" id="KAK4285432.1"/>
    </source>
</evidence>
<proteinExistence type="predicted"/>
<keyword evidence="2" id="KW-1133">Transmembrane helix</keyword>
<keyword evidence="4" id="KW-1185">Reference proteome</keyword>
<evidence type="ECO:0000256" key="2">
    <source>
        <dbReference type="SAM" id="Phobius"/>
    </source>
</evidence>
<name>A0AAE1N9S7_9FABA</name>
<sequence length="133" mass="14883">MATLRLSNSHPLLFTYASRLSCKPPPLPNTPAIRFAGDSSCRRKLRGLTVVTRAGLSANSYFFAFALPFSLLAITIVASWKIGERLDKEFLEEMAINEAIMAADEEDDEDDIETSKQEEPALPRVRNRPKREA</sequence>
<evidence type="ECO:0000313" key="4">
    <source>
        <dbReference type="Proteomes" id="UP001293593"/>
    </source>
</evidence>
<dbReference type="Proteomes" id="UP001293593">
    <property type="component" value="Unassembled WGS sequence"/>
</dbReference>
<evidence type="ECO:0008006" key="5">
    <source>
        <dbReference type="Google" id="ProtNLM"/>
    </source>
</evidence>
<accession>A0AAE1N9S7</accession>